<comment type="catalytic activity">
    <reaction evidence="9 10">
        <text>Release of signal peptides from bacterial membrane prolipoproteins. Hydrolyzes -Xaa-Yaa-Zaa-|-(S,diacylglyceryl)Cys-, in which Xaa is hydrophobic (preferably Leu), and Yaa (Ala or Ser) and Zaa (Gly or Ala) have small, neutral side chains.</text>
        <dbReference type="EC" id="3.4.23.36"/>
    </reaction>
</comment>
<dbReference type="PANTHER" id="PTHR33695:SF1">
    <property type="entry name" value="LIPOPROTEIN SIGNAL PEPTIDASE"/>
    <property type="match status" value="1"/>
</dbReference>
<comment type="subcellular location">
    <subcellularLocation>
        <location evidence="9">Cell membrane</location>
        <topology evidence="9">Multi-pass membrane protein</topology>
    </subcellularLocation>
</comment>
<comment type="function">
    <text evidence="9 10">This protein specifically catalyzes the removal of signal peptides from prolipoproteins.</text>
</comment>
<sequence>MNMKFWAAVLSLIGLDQVTKWVVRQELALGESIPVIPSVMSFTYIENPGAAFGILAGNRGLFIVITLVLLAVLVWYRSQARQRSIWLDSATALIIAGALGNLIDRLVKGRVTDFFDFHVFPIFNVADIAVTCGVGLMVVYILKYESDAKPS</sequence>
<feature type="active site" evidence="9">
    <location>
        <position position="113"/>
    </location>
</feature>
<evidence type="ECO:0000256" key="4">
    <source>
        <dbReference type="ARBA" id="ARBA00022692"/>
    </source>
</evidence>
<dbReference type="Proteomes" id="UP001631949">
    <property type="component" value="Unassembled WGS sequence"/>
</dbReference>
<comment type="similarity">
    <text evidence="1 9 11">Belongs to the peptidase A8 family.</text>
</comment>
<dbReference type="NCBIfam" id="TIGR00077">
    <property type="entry name" value="lspA"/>
    <property type="match status" value="1"/>
</dbReference>
<evidence type="ECO:0000256" key="2">
    <source>
        <dbReference type="ARBA" id="ARBA00022475"/>
    </source>
</evidence>
<evidence type="ECO:0000313" key="13">
    <source>
        <dbReference type="Proteomes" id="UP001631949"/>
    </source>
</evidence>
<name>A0ABW9GWR8_9FIRM</name>
<accession>A0ABW9GWR8</accession>
<dbReference type="GO" id="GO:0004190">
    <property type="term" value="F:aspartic-type endopeptidase activity"/>
    <property type="evidence" value="ECO:0007669"/>
    <property type="project" value="UniProtKB-EC"/>
</dbReference>
<evidence type="ECO:0000256" key="1">
    <source>
        <dbReference type="ARBA" id="ARBA00006139"/>
    </source>
</evidence>
<evidence type="ECO:0000256" key="8">
    <source>
        <dbReference type="ARBA" id="ARBA00023136"/>
    </source>
</evidence>
<evidence type="ECO:0000256" key="10">
    <source>
        <dbReference type="RuleBase" id="RU000594"/>
    </source>
</evidence>
<keyword evidence="5 9" id="KW-0064">Aspartyl protease</keyword>
<feature type="active site" evidence="9">
    <location>
        <position position="127"/>
    </location>
</feature>
<organism evidence="12 13">
    <name type="scientific">Peptococcus simiae</name>
    <dbReference type="NCBI Taxonomy" id="1643805"/>
    <lineage>
        <taxon>Bacteria</taxon>
        <taxon>Bacillati</taxon>
        <taxon>Bacillota</taxon>
        <taxon>Clostridia</taxon>
        <taxon>Eubacteriales</taxon>
        <taxon>Peptococcaceae</taxon>
        <taxon>Peptococcus</taxon>
    </lineage>
</organism>
<comment type="caution">
    <text evidence="9">Lacks conserved residue(s) required for the propagation of feature annotation.</text>
</comment>
<keyword evidence="13" id="KW-1185">Reference proteome</keyword>
<feature type="transmembrane region" description="Helical" evidence="9">
    <location>
        <begin position="48"/>
        <end position="73"/>
    </location>
</feature>
<dbReference type="InterPro" id="IPR001872">
    <property type="entry name" value="Peptidase_A8"/>
</dbReference>
<evidence type="ECO:0000256" key="3">
    <source>
        <dbReference type="ARBA" id="ARBA00022670"/>
    </source>
</evidence>
<keyword evidence="3 9" id="KW-0645">Protease</keyword>
<dbReference type="Pfam" id="PF01252">
    <property type="entry name" value="Peptidase_A8"/>
    <property type="match status" value="1"/>
</dbReference>
<dbReference type="RefSeq" id="WP_408976728.1">
    <property type="nucleotide sequence ID" value="NZ_JBJUVG010000002.1"/>
</dbReference>
<keyword evidence="6 9" id="KW-0378">Hydrolase</keyword>
<dbReference type="PROSITE" id="PS00855">
    <property type="entry name" value="SPASE_II"/>
    <property type="match status" value="1"/>
</dbReference>
<dbReference type="PRINTS" id="PR00781">
    <property type="entry name" value="LIPOSIGPTASE"/>
</dbReference>
<comment type="pathway">
    <text evidence="9">Protein modification; lipoprotein biosynthesis (signal peptide cleavage).</text>
</comment>
<evidence type="ECO:0000256" key="11">
    <source>
        <dbReference type="RuleBase" id="RU004181"/>
    </source>
</evidence>
<dbReference type="PANTHER" id="PTHR33695">
    <property type="entry name" value="LIPOPROTEIN SIGNAL PEPTIDASE"/>
    <property type="match status" value="1"/>
</dbReference>
<keyword evidence="7 9" id="KW-1133">Transmembrane helix</keyword>
<gene>
    <name evidence="9 12" type="primary">lspA</name>
    <name evidence="12" type="ORF">ACKQTC_01835</name>
</gene>
<proteinExistence type="inferred from homology"/>
<comment type="caution">
    <text evidence="12">The sequence shown here is derived from an EMBL/GenBank/DDBJ whole genome shotgun (WGS) entry which is preliminary data.</text>
</comment>
<keyword evidence="4 9" id="KW-0812">Transmembrane</keyword>
<evidence type="ECO:0000256" key="6">
    <source>
        <dbReference type="ARBA" id="ARBA00022801"/>
    </source>
</evidence>
<evidence type="ECO:0000256" key="5">
    <source>
        <dbReference type="ARBA" id="ARBA00022750"/>
    </source>
</evidence>
<dbReference type="EMBL" id="JBJUVG010000002">
    <property type="protein sequence ID" value="MFM9413110.1"/>
    <property type="molecule type" value="Genomic_DNA"/>
</dbReference>
<protein>
    <recommendedName>
        <fullName evidence="9">Lipoprotein signal peptidase</fullName>
        <ecNumber evidence="9">3.4.23.36</ecNumber>
    </recommendedName>
    <alternativeName>
        <fullName evidence="9">Prolipoprotein signal peptidase</fullName>
    </alternativeName>
    <alternativeName>
        <fullName evidence="9">Signal peptidase II</fullName>
        <shortName evidence="9">SPase II</shortName>
    </alternativeName>
</protein>
<evidence type="ECO:0000256" key="9">
    <source>
        <dbReference type="HAMAP-Rule" id="MF_00161"/>
    </source>
</evidence>
<keyword evidence="2 9" id="KW-1003">Cell membrane</keyword>
<feature type="transmembrane region" description="Helical" evidence="9">
    <location>
        <begin position="123"/>
        <end position="142"/>
    </location>
</feature>
<dbReference type="HAMAP" id="MF_00161">
    <property type="entry name" value="LspA"/>
    <property type="match status" value="1"/>
</dbReference>
<reference evidence="12 13" key="1">
    <citation type="journal article" date="2016" name="Int. J. Syst. Evol. Microbiol.">
        <title>Peptococcus simiae sp. nov., isolated from rhesus macaque faeces and emended description of the genus Peptococcus.</title>
        <authorList>
            <person name="Shkoporov A.N."/>
            <person name="Efimov B.A."/>
            <person name="Kondova I."/>
            <person name="Ouwerling B."/>
            <person name="Chaplin A.V."/>
            <person name="Shcherbakova V.A."/>
            <person name="Langermans J.A.M."/>
        </authorList>
    </citation>
    <scope>NUCLEOTIDE SEQUENCE [LARGE SCALE GENOMIC DNA]</scope>
    <source>
        <strain evidence="12 13">M108</strain>
    </source>
</reference>
<evidence type="ECO:0000256" key="7">
    <source>
        <dbReference type="ARBA" id="ARBA00022989"/>
    </source>
</evidence>
<evidence type="ECO:0000313" key="12">
    <source>
        <dbReference type="EMBL" id="MFM9413110.1"/>
    </source>
</evidence>
<feature type="transmembrane region" description="Helical" evidence="9">
    <location>
        <begin position="85"/>
        <end position="103"/>
    </location>
</feature>
<keyword evidence="8 9" id="KW-0472">Membrane</keyword>
<dbReference type="EC" id="3.4.23.36" evidence="9"/>